<evidence type="ECO:0000256" key="2">
    <source>
        <dbReference type="ARBA" id="ARBA00022692"/>
    </source>
</evidence>
<dbReference type="PANTHER" id="PTHR24223">
    <property type="entry name" value="ATP-BINDING CASSETTE SUB-FAMILY C"/>
    <property type="match status" value="1"/>
</dbReference>
<dbReference type="GO" id="GO:0140359">
    <property type="term" value="F:ABC-type transporter activity"/>
    <property type="evidence" value="ECO:0007669"/>
    <property type="project" value="InterPro"/>
</dbReference>
<keyword evidence="6 7" id="KW-0472">Membrane</keyword>
<evidence type="ECO:0000256" key="1">
    <source>
        <dbReference type="ARBA" id="ARBA00022448"/>
    </source>
</evidence>
<organism evidence="9 10">
    <name type="scientific">Ancylostoma duodenale</name>
    <dbReference type="NCBI Taxonomy" id="51022"/>
    <lineage>
        <taxon>Eukaryota</taxon>
        <taxon>Metazoa</taxon>
        <taxon>Ecdysozoa</taxon>
        <taxon>Nematoda</taxon>
        <taxon>Chromadorea</taxon>
        <taxon>Rhabditida</taxon>
        <taxon>Rhabditina</taxon>
        <taxon>Rhabditomorpha</taxon>
        <taxon>Strongyloidea</taxon>
        <taxon>Ancylostomatidae</taxon>
        <taxon>Ancylostomatinae</taxon>
        <taxon>Ancylostoma</taxon>
    </lineage>
</organism>
<keyword evidence="4" id="KW-0067">ATP-binding</keyword>
<protein>
    <recommendedName>
        <fullName evidence="8">ABC transmembrane type-1 domain-containing protein</fullName>
    </recommendedName>
</protein>
<evidence type="ECO:0000259" key="8">
    <source>
        <dbReference type="PROSITE" id="PS50929"/>
    </source>
</evidence>
<feature type="transmembrane region" description="Helical" evidence="7">
    <location>
        <begin position="64"/>
        <end position="84"/>
    </location>
</feature>
<keyword evidence="1" id="KW-0813">Transport</keyword>
<dbReference type="InterPro" id="IPR036640">
    <property type="entry name" value="ABC1_TM_sf"/>
</dbReference>
<dbReference type="OrthoDB" id="6500128at2759"/>
<evidence type="ECO:0000256" key="3">
    <source>
        <dbReference type="ARBA" id="ARBA00022741"/>
    </source>
</evidence>
<dbReference type="GO" id="GO:0005524">
    <property type="term" value="F:ATP binding"/>
    <property type="evidence" value="ECO:0007669"/>
    <property type="project" value="UniProtKB-KW"/>
</dbReference>
<dbReference type="Gene3D" id="1.20.1560.10">
    <property type="entry name" value="ABC transporter type 1, transmembrane domain"/>
    <property type="match status" value="1"/>
</dbReference>
<dbReference type="EMBL" id="KN756696">
    <property type="protein sequence ID" value="KIH48829.1"/>
    <property type="molecule type" value="Genomic_DNA"/>
</dbReference>
<proteinExistence type="predicted"/>
<evidence type="ECO:0000313" key="9">
    <source>
        <dbReference type="EMBL" id="KIH48829.1"/>
    </source>
</evidence>
<dbReference type="AlphaFoldDB" id="A0A0C2FQ57"/>
<gene>
    <name evidence="9" type="ORF">ANCDUO_21098</name>
</gene>
<dbReference type="InterPro" id="IPR011527">
    <property type="entry name" value="ABC1_TM_dom"/>
</dbReference>
<keyword evidence="2 7" id="KW-0812">Transmembrane</keyword>
<evidence type="ECO:0000313" key="10">
    <source>
        <dbReference type="Proteomes" id="UP000054047"/>
    </source>
</evidence>
<name>A0A0C2FQ57_9BILA</name>
<evidence type="ECO:0000256" key="4">
    <source>
        <dbReference type="ARBA" id="ARBA00022840"/>
    </source>
</evidence>
<keyword evidence="5 7" id="KW-1133">Transmembrane helix</keyword>
<evidence type="ECO:0000256" key="6">
    <source>
        <dbReference type="ARBA" id="ARBA00023136"/>
    </source>
</evidence>
<dbReference type="InterPro" id="IPR050173">
    <property type="entry name" value="ABC_transporter_C-like"/>
</dbReference>
<dbReference type="GO" id="GO:0016020">
    <property type="term" value="C:membrane"/>
    <property type="evidence" value="ECO:0007669"/>
    <property type="project" value="InterPro"/>
</dbReference>
<evidence type="ECO:0000256" key="7">
    <source>
        <dbReference type="SAM" id="Phobius"/>
    </source>
</evidence>
<keyword evidence="10" id="KW-1185">Reference proteome</keyword>
<reference evidence="9 10" key="1">
    <citation type="submission" date="2013-12" db="EMBL/GenBank/DDBJ databases">
        <title>Draft genome of the parsitic nematode Ancylostoma duodenale.</title>
        <authorList>
            <person name="Mitreva M."/>
        </authorList>
    </citation>
    <scope>NUCLEOTIDE SEQUENCE [LARGE SCALE GENOMIC DNA]</scope>
    <source>
        <strain evidence="9 10">Zhejiang</strain>
    </source>
</reference>
<dbReference type="PANTHER" id="PTHR24223:SF415">
    <property type="entry name" value="FI20190P1"/>
    <property type="match status" value="1"/>
</dbReference>
<dbReference type="SUPFAM" id="SSF90123">
    <property type="entry name" value="ABC transporter transmembrane region"/>
    <property type="match status" value="1"/>
</dbReference>
<sequence length="95" mass="10977">MFRVGTKIQSTLTTAVYNKTLKLSNSSRRQKTQGEIVNLMAIDVDRFRLITPQLQQYWSSPMQVSFYSILGLVFCSLYVATEFIRKEISESLGFR</sequence>
<feature type="domain" description="ABC transmembrane type-1" evidence="8">
    <location>
        <begin position="1"/>
        <end position="74"/>
    </location>
</feature>
<evidence type="ECO:0000256" key="5">
    <source>
        <dbReference type="ARBA" id="ARBA00022989"/>
    </source>
</evidence>
<accession>A0A0C2FQ57</accession>
<keyword evidence="3" id="KW-0547">Nucleotide-binding</keyword>
<dbReference type="Proteomes" id="UP000054047">
    <property type="component" value="Unassembled WGS sequence"/>
</dbReference>
<dbReference type="PROSITE" id="PS50929">
    <property type="entry name" value="ABC_TM1F"/>
    <property type="match status" value="1"/>
</dbReference>